<name>T1B436_9ZZZZ</name>
<dbReference type="AlphaFoldDB" id="T1B436"/>
<feature type="domain" description="Transcription regulator TrmB N-terminal" evidence="1">
    <location>
        <begin position="2"/>
        <end position="32"/>
    </location>
</feature>
<dbReference type="EMBL" id="AUZZ01001644">
    <property type="protein sequence ID" value="EQD63333.1"/>
    <property type="molecule type" value="Genomic_DNA"/>
</dbReference>
<reference evidence="2" key="2">
    <citation type="journal article" date="2014" name="ISME J.">
        <title>Microbial stratification in low pH oxic and suboxic macroscopic growths along an acid mine drainage.</title>
        <authorList>
            <person name="Mendez-Garcia C."/>
            <person name="Mesa V."/>
            <person name="Sprenger R.R."/>
            <person name="Richter M."/>
            <person name="Diez M.S."/>
            <person name="Solano J."/>
            <person name="Bargiela R."/>
            <person name="Golyshina O.V."/>
            <person name="Manteca A."/>
            <person name="Ramos J.L."/>
            <person name="Gallego J.R."/>
            <person name="Llorente I."/>
            <person name="Martins Dos Santos V.A."/>
            <person name="Jensen O.N."/>
            <person name="Pelaez A.I."/>
            <person name="Sanchez J."/>
            <person name="Ferrer M."/>
        </authorList>
    </citation>
    <scope>NUCLEOTIDE SEQUENCE</scope>
</reference>
<organism evidence="2">
    <name type="scientific">mine drainage metagenome</name>
    <dbReference type="NCBI Taxonomy" id="410659"/>
    <lineage>
        <taxon>unclassified sequences</taxon>
        <taxon>metagenomes</taxon>
        <taxon>ecological metagenomes</taxon>
    </lineage>
</organism>
<gene>
    <name evidence="2" type="ORF">B2A_02404</name>
</gene>
<evidence type="ECO:0000259" key="1">
    <source>
        <dbReference type="Pfam" id="PF01978"/>
    </source>
</evidence>
<dbReference type="Pfam" id="PF01978">
    <property type="entry name" value="TrmB"/>
    <property type="match status" value="1"/>
</dbReference>
<dbReference type="InterPro" id="IPR002831">
    <property type="entry name" value="Tscrpt_reg_TrmB_N"/>
</dbReference>
<protein>
    <submittedName>
        <fullName evidence="2">Transcriptional regulator TrmB</fullName>
    </submittedName>
</protein>
<feature type="non-terminal residue" evidence="2">
    <location>
        <position position="1"/>
    </location>
</feature>
<evidence type="ECO:0000313" key="2">
    <source>
        <dbReference type="EMBL" id="EQD63333.1"/>
    </source>
</evidence>
<sequence length="36" mass="3835">ADTAKIPRTSAYKVMESLVNKGLAKETEGSPEDVQA</sequence>
<dbReference type="Gene3D" id="1.10.10.10">
    <property type="entry name" value="Winged helix-like DNA-binding domain superfamily/Winged helix DNA-binding domain"/>
    <property type="match status" value="1"/>
</dbReference>
<proteinExistence type="predicted"/>
<accession>T1B436</accession>
<dbReference type="InterPro" id="IPR036388">
    <property type="entry name" value="WH-like_DNA-bd_sf"/>
</dbReference>
<comment type="caution">
    <text evidence="2">The sequence shown here is derived from an EMBL/GenBank/DDBJ whole genome shotgun (WGS) entry which is preliminary data.</text>
</comment>
<reference evidence="2" key="1">
    <citation type="submission" date="2013-08" db="EMBL/GenBank/DDBJ databases">
        <authorList>
            <person name="Mendez C."/>
            <person name="Richter M."/>
            <person name="Ferrer M."/>
            <person name="Sanchez J."/>
        </authorList>
    </citation>
    <scope>NUCLEOTIDE SEQUENCE</scope>
</reference>